<accession>A0AB34JHT4</accession>
<dbReference type="Proteomes" id="UP001515480">
    <property type="component" value="Unassembled WGS sequence"/>
</dbReference>
<feature type="compositionally biased region" description="Low complexity" evidence="2">
    <location>
        <begin position="265"/>
        <end position="277"/>
    </location>
</feature>
<protein>
    <recommendedName>
        <fullName evidence="3">LAA1-like C-terminal TPR repeats domain-containing protein</fullName>
    </recommendedName>
</protein>
<dbReference type="GO" id="GO:0005829">
    <property type="term" value="C:cytosol"/>
    <property type="evidence" value="ECO:0007669"/>
    <property type="project" value="GOC"/>
</dbReference>
<dbReference type="Pfam" id="PF25808">
    <property type="entry name" value="TPR_LAA1_C"/>
    <property type="match status" value="1"/>
</dbReference>
<feature type="compositionally biased region" description="Basic and acidic residues" evidence="2">
    <location>
        <begin position="1210"/>
        <end position="1220"/>
    </location>
</feature>
<dbReference type="GO" id="GO:0016020">
    <property type="term" value="C:membrane"/>
    <property type="evidence" value="ECO:0007669"/>
    <property type="project" value="TreeGrafter"/>
</dbReference>
<name>A0AB34JHT4_PRYPA</name>
<evidence type="ECO:0000313" key="5">
    <source>
        <dbReference type="Proteomes" id="UP001515480"/>
    </source>
</evidence>
<comment type="caution">
    <text evidence="4">The sequence shown here is derived from an EMBL/GenBank/DDBJ whole genome shotgun (WGS) entry which is preliminary data.</text>
</comment>
<dbReference type="GO" id="GO:0006897">
    <property type="term" value="P:endocytosis"/>
    <property type="evidence" value="ECO:0007669"/>
    <property type="project" value="TreeGrafter"/>
</dbReference>
<dbReference type="InterPro" id="IPR046837">
    <property type="entry name" value="Laa1/Sip1/HEATR5-like_HEAT"/>
</dbReference>
<feature type="domain" description="LAA1-like C-terminal TPR repeats" evidence="3">
    <location>
        <begin position="1812"/>
        <end position="1966"/>
    </location>
</feature>
<organism evidence="4 5">
    <name type="scientific">Prymnesium parvum</name>
    <name type="common">Toxic golden alga</name>
    <dbReference type="NCBI Taxonomy" id="97485"/>
    <lineage>
        <taxon>Eukaryota</taxon>
        <taxon>Haptista</taxon>
        <taxon>Haptophyta</taxon>
        <taxon>Prymnesiophyceae</taxon>
        <taxon>Prymnesiales</taxon>
        <taxon>Prymnesiaceae</taxon>
        <taxon>Prymnesium</taxon>
    </lineage>
</organism>
<dbReference type="PANTHER" id="PTHR21663:SF0">
    <property type="entry name" value="HEAT REPEAT-CONTAINING PROTEIN 5B"/>
    <property type="match status" value="1"/>
</dbReference>
<dbReference type="SUPFAM" id="SSF48371">
    <property type="entry name" value="ARM repeat"/>
    <property type="match status" value="2"/>
</dbReference>
<dbReference type="EMBL" id="JBGBPQ010000008">
    <property type="protein sequence ID" value="KAL1520667.1"/>
    <property type="molecule type" value="Genomic_DNA"/>
</dbReference>
<evidence type="ECO:0000256" key="2">
    <source>
        <dbReference type="SAM" id="MobiDB-lite"/>
    </source>
</evidence>
<comment type="similarity">
    <text evidence="1">Belongs to the HEATR5 family.</text>
</comment>
<sequence length="1994" mass="210993">MLAAAVARLEQVVEGTKGSGSPDSQAAQLEIFHEIQQQLRLLPRDEIKAAQSKLESCLTSALLQGPAAPIRNLISSIYVLAFSRGARQSIYTTVGLLLSWMTSTAANKTSPASSVNSKAAILQVLGELSEAHGAHMVSLCADTITLLTKTIRASELPLRAPSLHALGSALEGSGGVAPAVQQEILKNLKHIVGERGAPPELRVATMQCMAPLVRNAENLWGGDTLEQLAPLCIKHLDDPACAVRAAASKALSSMLAAALSVPFRARSSSGSAPPRKSGFSRMAKGVLDSRKDEPKSAIETLVPHLVAPFCRTSATKELRQGVARAFVHMLRHIPRPDLERHSAYILEQCLTMLSLQGAGRQVYDCVTHILRAGLGETLSERGQIAMASTLAGHVTARTASEGVISTGLKEVAALLLHLREVAVGARDALLQGERPLLVLVEHPARVVKLAACQCLWALVLAFPPQLAGLLNTSLNRVRVEHAKLSAAPGKGTDATLATLHAHAHAVAALVGAIPHTPFGAPHMLTSSTLSAASDLAASGNERCNSAAWLMLRSMMVLDPEWMGAKQRLSKMYSMWKGALAAKVEIAGKDQREAVEAELRMRAEALASLTAFIQQMPEAYSAPLLRPVVGSLLPSNTALLGQCRDNAQAMMSPSFRAAFMNFRARLYDLLSSIPSSAALSAKLLNVVMPMVVADIVDPANSAVPMSSPLLPILSESDNRLGSGGEDDRICEPLATGVIPDAEMACDWLVELKGGQESPEEALALGAALRLFAIVFRQQTSDVRLQLLGHLGTAASKATASSSKTGGFLGGGGGDSKPSSVALTNVCAAMLGSLEQMRKRPSKSPLKADLIDSIHLVLTPCVLDQDVSVRRGAAQCVGLLAQLLDSAFSSNFVVLAQSKLNDGKLKDESRAGLALAIGKLASGAGSTAILKQVVGLLAEMATDTSPIVCEWATHALGSLAEEVGESFRAHLGTCLGVASSLLLSEPPPNLHSAQAIARLSAGLLTSLLASPDLAFTAGAGGKPAATMAKLVRRFGVLNAAACAIVPQQRLDAEVLHFARLSLELPQPLLPPLAAEARAKLLPEQIVNGLASAEPSRRRAALQCQRVLCELEAEKHQDSGLVSTLFDLLEREPSAEALAEAKRTLLYLLHAGVPSFWLKTLKGIVLMDKKKKEKRVSPYESRDDDAEAEGEEESGGVGASGLPAGDSTEESEESRRRQKEAEMESEEAAKWEFIAPRWATRLFAVECVQQLLNAHAEPEQFSLMLAREAGPRTDLLVHLLPELISVAFTAATGAVEAIRPAGIITLIDVVCKFGHAFDPDYEGHLLLEQYHAQIAAALRPCFAPEAEPSLAAAGCALASQYTLVMASTAYGHEVDPVAVRKMVALLTKLIGDGLQQIQFPAFSETAATMVRAAALQGAAQLQQAAQQENSAVPEISSQLHSALPMLRDCWMALLRDFSFLRTQHADPRGRAYRPHLYSPSCASASRQRLLHAWAPTLEAVCGLVGTPAWKEGRATAKKAEDMAPKVADDLMPIEPRDELEDLELLLGLSVRTLAQICEDTGAGELSSEELEECVLCVAALQRLLVPEALLTPHVLPSQPLLALVALLQRAASHPSNKMRDAIARLACHINAHVAPYMHAASDAQPLFSALQRLASTPLLLALPYLSSAHSFDSHAVAPIASQDVPCVTESILALAKLPGCMATPEQRLRHMFTPALLLLHVCHAAAASSPPLAPVCDACLQAARVLIALVDPADEAIRARLATLWLGALESALTLCDVSPVPHRLPMLKLVLLLLNAVPPSAEASRAFEKVYGALRAMLQADPAAQGVALQALQAYLQESASAPSTPQLRSHLRLLVPEVAQLLLSSVADGAADKPAAVKVLLLVCTLAPAEALVTCLSIVLPLLVGCMWLAADGAPSATQKELSALAHASFTALAKRSPNEFRSAVGSFSPGTRSRMETALRESAAVTAQPAPGAINAPAAPKIALKMDFSGFGKK</sequence>
<dbReference type="GO" id="GO:0030139">
    <property type="term" value="C:endocytic vesicle"/>
    <property type="evidence" value="ECO:0007669"/>
    <property type="project" value="TreeGrafter"/>
</dbReference>
<proteinExistence type="inferred from homology"/>
<gene>
    <name evidence="4" type="ORF">AB1Y20_022238</name>
</gene>
<dbReference type="InterPro" id="IPR040108">
    <property type="entry name" value="Laa1/Sip1/HEATR5"/>
</dbReference>
<dbReference type="GO" id="GO:0042147">
    <property type="term" value="P:retrograde transport, endosome to Golgi"/>
    <property type="evidence" value="ECO:0007669"/>
    <property type="project" value="TreeGrafter"/>
</dbReference>
<keyword evidence="5" id="KW-1185">Reference proteome</keyword>
<evidence type="ECO:0000256" key="1">
    <source>
        <dbReference type="ARBA" id="ARBA00008304"/>
    </source>
</evidence>
<evidence type="ECO:0000313" key="4">
    <source>
        <dbReference type="EMBL" id="KAL1520667.1"/>
    </source>
</evidence>
<feature type="region of interest" description="Disordered" evidence="2">
    <location>
        <begin position="1172"/>
        <end position="1220"/>
    </location>
</feature>
<dbReference type="GO" id="GO:0008104">
    <property type="term" value="P:intracellular protein localization"/>
    <property type="evidence" value="ECO:0007669"/>
    <property type="project" value="TreeGrafter"/>
</dbReference>
<feature type="compositionally biased region" description="Acidic residues" evidence="2">
    <location>
        <begin position="1179"/>
        <end position="1191"/>
    </location>
</feature>
<reference evidence="4 5" key="1">
    <citation type="journal article" date="2024" name="Science">
        <title>Giant polyketide synthase enzymes in the biosynthesis of giant marine polyether toxins.</title>
        <authorList>
            <person name="Fallon T.R."/>
            <person name="Shende V.V."/>
            <person name="Wierzbicki I.H."/>
            <person name="Pendleton A.L."/>
            <person name="Watervoot N.F."/>
            <person name="Auber R.P."/>
            <person name="Gonzalez D.J."/>
            <person name="Wisecaver J.H."/>
            <person name="Moore B.S."/>
        </authorList>
    </citation>
    <scope>NUCLEOTIDE SEQUENCE [LARGE SCALE GENOMIC DNA]</scope>
    <source>
        <strain evidence="4 5">12B1</strain>
    </source>
</reference>
<dbReference type="InterPro" id="IPR011989">
    <property type="entry name" value="ARM-like"/>
</dbReference>
<dbReference type="GO" id="GO:0005794">
    <property type="term" value="C:Golgi apparatus"/>
    <property type="evidence" value="ECO:0007669"/>
    <property type="project" value="TreeGrafter"/>
</dbReference>
<dbReference type="Gene3D" id="1.25.10.10">
    <property type="entry name" value="Leucine-rich Repeat Variant"/>
    <property type="match status" value="2"/>
</dbReference>
<feature type="region of interest" description="Disordered" evidence="2">
    <location>
        <begin position="265"/>
        <end position="291"/>
    </location>
</feature>
<evidence type="ECO:0000259" key="3">
    <source>
        <dbReference type="Pfam" id="PF25808"/>
    </source>
</evidence>
<dbReference type="PANTHER" id="PTHR21663">
    <property type="entry name" value="HYPOTHETICAL HEAT DOMAIN-CONTAINING"/>
    <property type="match status" value="1"/>
</dbReference>
<dbReference type="Pfam" id="PF20210">
    <property type="entry name" value="Laa1_Sip1_HTR5"/>
    <property type="match status" value="1"/>
</dbReference>
<dbReference type="InterPro" id="IPR057981">
    <property type="entry name" value="TPR_LAA1-like_C"/>
</dbReference>
<dbReference type="InterPro" id="IPR016024">
    <property type="entry name" value="ARM-type_fold"/>
</dbReference>